<evidence type="ECO:0000256" key="1">
    <source>
        <dbReference type="ARBA" id="ARBA00022443"/>
    </source>
</evidence>
<keyword evidence="1" id="KW-0728">SH3 domain</keyword>
<accession>A0A0R3VUP3</accession>
<dbReference type="PRINTS" id="PR00405">
    <property type="entry name" value="REVINTRACTNG"/>
</dbReference>
<dbReference type="Pfam" id="PF00023">
    <property type="entry name" value="Ank"/>
    <property type="match status" value="1"/>
</dbReference>
<dbReference type="InterPro" id="IPR037278">
    <property type="entry name" value="ARFGAP/RecO"/>
</dbReference>
<dbReference type="OrthoDB" id="435430at2759"/>
<keyword evidence="4" id="KW-0040">ANK repeat</keyword>
<dbReference type="InterPro" id="IPR043593">
    <property type="entry name" value="ASAP"/>
</dbReference>
<feature type="region of interest" description="Disordered" evidence="6">
    <location>
        <begin position="1019"/>
        <end position="1061"/>
    </location>
</feature>
<gene>
    <name evidence="9" type="ORF">TASK_LOCUS1057</name>
</gene>
<dbReference type="GO" id="GO:0005737">
    <property type="term" value="C:cytoplasm"/>
    <property type="evidence" value="ECO:0007669"/>
    <property type="project" value="InterPro"/>
</dbReference>
<dbReference type="Proteomes" id="UP000282613">
    <property type="component" value="Unassembled WGS sequence"/>
</dbReference>
<dbReference type="SUPFAM" id="SSF50044">
    <property type="entry name" value="SH3-domain"/>
    <property type="match status" value="1"/>
</dbReference>
<dbReference type="STRING" id="60517.A0A0R3VUP3"/>
<dbReference type="InterPro" id="IPR011993">
    <property type="entry name" value="PH-like_dom_sf"/>
</dbReference>
<dbReference type="Gene3D" id="1.20.1270.60">
    <property type="entry name" value="Arfaptin homology (AH) domain/BAR domain"/>
    <property type="match status" value="1"/>
</dbReference>
<feature type="region of interest" description="Disordered" evidence="6">
    <location>
        <begin position="1075"/>
        <end position="1094"/>
    </location>
</feature>
<keyword evidence="3" id="KW-0862">Zinc</keyword>
<dbReference type="InterPro" id="IPR004148">
    <property type="entry name" value="BAR_dom"/>
</dbReference>
<dbReference type="WBParaSite" id="TASK_0000105601-mRNA-1">
    <property type="protein sequence ID" value="TASK_0000105601-mRNA-1"/>
    <property type="gene ID" value="TASK_0000105601"/>
</dbReference>
<evidence type="ECO:0000313" key="11">
    <source>
        <dbReference type="WBParaSite" id="TASK_0000105601-mRNA-1"/>
    </source>
</evidence>
<dbReference type="Pfam" id="PF01412">
    <property type="entry name" value="ArfGap"/>
    <property type="match status" value="1"/>
</dbReference>
<dbReference type="InterPro" id="IPR036028">
    <property type="entry name" value="SH3-like_dom_sf"/>
</dbReference>
<dbReference type="Gene3D" id="2.30.30.40">
    <property type="entry name" value="SH3 Domains"/>
    <property type="match status" value="1"/>
</dbReference>
<keyword evidence="2" id="KW-0479">Metal-binding</keyword>
<dbReference type="PROSITE" id="PS50003">
    <property type="entry name" value="PH_DOMAIN"/>
    <property type="match status" value="1"/>
</dbReference>
<dbReference type="Pfam" id="PF16746">
    <property type="entry name" value="BAR_3"/>
    <property type="match status" value="1"/>
</dbReference>
<dbReference type="GO" id="GO:0008270">
    <property type="term" value="F:zinc ion binding"/>
    <property type="evidence" value="ECO:0007669"/>
    <property type="project" value="UniProtKB-KW"/>
</dbReference>
<evidence type="ECO:0000313" key="10">
    <source>
        <dbReference type="Proteomes" id="UP000282613"/>
    </source>
</evidence>
<reference evidence="11" key="1">
    <citation type="submission" date="2016-04" db="UniProtKB">
        <authorList>
            <consortium name="WormBaseParasite"/>
        </authorList>
    </citation>
    <scope>IDENTIFICATION</scope>
</reference>
<evidence type="ECO:0000256" key="2">
    <source>
        <dbReference type="ARBA" id="ARBA00022723"/>
    </source>
</evidence>
<protein>
    <submittedName>
        <fullName evidence="11">Arf-GAP with SH3 domain, ANK repeat and PH domain-containing protein 2</fullName>
    </submittedName>
</protein>
<dbReference type="InterPro" id="IPR036770">
    <property type="entry name" value="Ankyrin_rpt-contain_sf"/>
</dbReference>
<dbReference type="SUPFAM" id="SSF48403">
    <property type="entry name" value="Ankyrin repeat"/>
    <property type="match status" value="1"/>
</dbReference>
<dbReference type="Gene3D" id="2.30.29.30">
    <property type="entry name" value="Pleckstrin-homology domain (PH domain)/Phosphotyrosine-binding domain (PTB)"/>
    <property type="match status" value="1"/>
</dbReference>
<feature type="compositionally biased region" description="Low complexity" evidence="6">
    <location>
        <begin position="1048"/>
        <end position="1061"/>
    </location>
</feature>
<dbReference type="CDD" id="cd08834">
    <property type="entry name" value="ArfGap_ASAP"/>
    <property type="match status" value="1"/>
</dbReference>
<dbReference type="SUPFAM" id="SSF50729">
    <property type="entry name" value="PH domain-like"/>
    <property type="match status" value="1"/>
</dbReference>
<organism evidence="11">
    <name type="scientific">Taenia asiatica</name>
    <name type="common">Asian tapeworm</name>
    <dbReference type="NCBI Taxonomy" id="60517"/>
    <lineage>
        <taxon>Eukaryota</taxon>
        <taxon>Metazoa</taxon>
        <taxon>Spiralia</taxon>
        <taxon>Lophotrochozoa</taxon>
        <taxon>Platyhelminthes</taxon>
        <taxon>Cestoda</taxon>
        <taxon>Eucestoda</taxon>
        <taxon>Cyclophyllidea</taxon>
        <taxon>Taeniidae</taxon>
        <taxon>Taenia</taxon>
    </lineage>
</organism>
<dbReference type="InterPro" id="IPR002110">
    <property type="entry name" value="Ankyrin_rpt"/>
</dbReference>
<proteinExistence type="predicted"/>
<feature type="domain" description="Arf-GAP" evidence="8">
    <location>
        <begin position="530"/>
        <end position="645"/>
    </location>
</feature>
<evidence type="ECO:0000313" key="9">
    <source>
        <dbReference type="EMBL" id="VDK22370.1"/>
    </source>
</evidence>
<feature type="repeat" description="ANK" evidence="4">
    <location>
        <begin position="772"/>
        <end position="798"/>
    </location>
</feature>
<dbReference type="Gene3D" id="1.25.40.950">
    <property type="match status" value="1"/>
</dbReference>
<dbReference type="InterPro" id="IPR001164">
    <property type="entry name" value="ArfGAP_dom"/>
</dbReference>
<evidence type="ECO:0000256" key="3">
    <source>
        <dbReference type="ARBA" id="ARBA00022833"/>
    </source>
</evidence>
<evidence type="ECO:0000256" key="4">
    <source>
        <dbReference type="PROSITE-ProRule" id="PRU00023"/>
    </source>
</evidence>
<feature type="compositionally biased region" description="Polar residues" evidence="6">
    <location>
        <begin position="1036"/>
        <end position="1047"/>
    </location>
</feature>
<dbReference type="AlphaFoldDB" id="A0A0R3VUP3"/>
<evidence type="ECO:0000256" key="5">
    <source>
        <dbReference type="PROSITE-ProRule" id="PRU00288"/>
    </source>
</evidence>
<dbReference type="PROSITE" id="PS50297">
    <property type="entry name" value="ANK_REP_REGION"/>
    <property type="match status" value="1"/>
</dbReference>
<feature type="domain" description="PH" evidence="7">
    <location>
        <begin position="301"/>
        <end position="438"/>
    </location>
</feature>
<reference evidence="9 10" key="2">
    <citation type="submission" date="2018-11" db="EMBL/GenBank/DDBJ databases">
        <authorList>
            <consortium name="Pathogen Informatics"/>
        </authorList>
    </citation>
    <scope>NUCLEOTIDE SEQUENCE [LARGE SCALE GENOMIC DNA]</scope>
</reference>
<dbReference type="InterPro" id="IPR001849">
    <property type="entry name" value="PH_domain"/>
</dbReference>
<dbReference type="Gene3D" id="1.10.220.150">
    <property type="entry name" value="Arf GTPase activating protein"/>
    <property type="match status" value="1"/>
</dbReference>
<dbReference type="Pfam" id="PF00018">
    <property type="entry name" value="SH3_1"/>
    <property type="match status" value="1"/>
</dbReference>
<keyword evidence="10" id="KW-1185">Reference proteome</keyword>
<keyword evidence="5" id="KW-0863">Zinc-finger</keyword>
<dbReference type="SMART" id="SM00233">
    <property type="entry name" value="PH"/>
    <property type="match status" value="1"/>
</dbReference>
<evidence type="ECO:0000259" key="7">
    <source>
        <dbReference type="PROSITE" id="PS50003"/>
    </source>
</evidence>
<dbReference type="InterPro" id="IPR027267">
    <property type="entry name" value="AH/BAR_dom_sf"/>
</dbReference>
<dbReference type="GO" id="GO:0005096">
    <property type="term" value="F:GTPase activator activity"/>
    <property type="evidence" value="ECO:0007669"/>
    <property type="project" value="InterPro"/>
</dbReference>
<dbReference type="PANTHER" id="PTHR45854">
    <property type="entry name" value="ASAP FAMILY MEMBER"/>
    <property type="match status" value="1"/>
</dbReference>
<dbReference type="InterPro" id="IPR038508">
    <property type="entry name" value="ArfGAP_dom_sf"/>
</dbReference>
<evidence type="ECO:0000259" key="8">
    <source>
        <dbReference type="PROSITE" id="PS50115"/>
    </source>
</evidence>
<sequence length="1275" mass="140275">MTELVSVDDFINDTLKDIQSPSQSEFSSKISSIRQTVYSLDEGLDADRSLIAKSRKFVKGVVGAGVAYVDSILALCDHLENLGQFAQSDNNNGSDLTPGFWKFSVIHRDLGNMFRHLMQNLNSILVFPMETFLQGDLKSDLKKPFDKALKEYEYKYDKLKKEKLQAMKETGLYTPESFTVEMAENLEKERRRLQLEVCEYFIKVNEVKSKKGSDFLQHLVDFYHAHLHYLRESLGVMEHFGKTLPDLASSISGLQRQHDTQKRQLVDTREAVRKLLEKESVQPVNSGYLGAQALPLNLAYGKQKSGFLLKKSDSKVMKRLWQRRRVCVGENGEFCLYHADETKPPVRLSLLTCQLKLPITPSTDQSSTITTTTAASIETTPTIMETSDSAVLSTSATAAPNSNKRSFFLVSNNRTYQFQAEDDKDFEEWTNVLSNAMQAAFNEAMHHPDWKSRREMPQSTLCDLEMSNSTHHYGHQHHSRDSSLNGSDTDLLESHFSRGVGSRSSHSSTVGSDEAATAAFFNGLSGAQLHQSIQHVMRYKVPGNRVCADCNRPDPEWVSVNLGVLICLECCGTHRELGVQYSRTQSLLMDDLCAAQLLLPRFIGNRLFNDVYESALVDGIKPTPDSDSASRRAYIRSKYLEHKFITGSDIIARRHARQRSQGDDDEGRQDDRFLRRQLLRAIRNADLRALLQVHAEGVDLTAPLYVDRENDAGGVGKELVEGDTPLHVAIAAAAMTTEACDASSSNTSLAFVQFILQNALSSAVILQRTNAAGETPLHYAAKFALPDVLRLLLGVGVSGSGGVGWDALPTTMLTAVNELRQTPLDVIEARLSASSFSVDTDTEVEALRRCEHLLQLAMDASVAATGNTSGVDCAPPAFLTSTSAGTMTARELAARKQLLEALDDFESVQWGAFVSRPLSDTSAVITTSLQKGDSFRDGDETDEEDGLSRVFRETLAGALKLSNSAFSRSPPLTFTPRVPSLFLLADQWRVDSINSNCHRPYHRSSKCADTSTAALATLPRKKGPAPQPPLAERNAWFSSSDTRSSRTLASPLRAPSSPPASDHIEVLLDVLEEHPDTGVEASPPPPPPSTVATSPITVTSSAVDIGRGSRAVNGAPVAPPHQRAIALYDCDAENPDELTFKRSEVIVVVKDVEVNWWPLPAPTFTRKLGNAVDLLVIAFAGELNLMSPLASPLLPSLPQHYGTSEFTTPRRQVNWAGSPDLHIALGALKAVSQTVSAFVLSTFFIPAGRAFVQVEFTRIFPSGIQISTVRTLRPY</sequence>
<dbReference type="SUPFAM" id="SSF103657">
    <property type="entry name" value="BAR/IMD domain-like"/>
    <property type="match status" value="1"/>
</dbReference>
<dbReference type="PANTHER" id="PTHR45854:SF3">
    <property type="entry name" value="ARFGAP WITH SH3 DOMAIN, ANK REPEAT AND PH DOMAIN-CONTAINING PROTEIN"/>
    <property type="match status" value="1"/>
</dbReference>
<dbReference type="EMBL" id="UYRS01000200">
    <property type="protein sequence ID" value="VDK22370.1"/>
    <property type="molecule type" value="Genomic_DNA"/>
</dbReference>
<dbReference type="SMART" id="SM00105">
    <property type="entry name" value="ArfGap"/>
    <property type="match status" value="1"/>
</dbReference>
<dbReference type="SUPFAM" id="SSF57863">
    <property type="entry name" value="ArfGap/RecO-like zinc finger"/>
    <property type="match status" value="1"/>
</dbReference>
<dbReference type="Pfam" id="PF00169">
    <property type="entry name" value="PH"/>
    <property type="match status" value="1"/>
</dbReference>
<dbReference type="PROSITE" id="PS50088">
    <property type="entry name" value="ANK_REPEAT"/>
    <property type="match status" value="1"/>
</dbReference>
<dbReference type="InterPro" id="IPR001452">
    <property type="entry name" value="SH3_domain"/>
</dbReference>
<dbReference type="PROSITE" id="PS50115">
    <property type="entry name" value="ARFGAP"/>
    <property type="match status" value="1"/>
</dbReference>
<name>A0A0R3VUP3_TAEAS</name>
<evidence type="ECO:0000256" key="6">
    <source>
        <dbReference type="SAM" id="MobiDB-lite"/>
    </source>
</evidence>